<dbReference type="Proteomes" id="UP000015104">
    <property type="component" value="Unassembled WGS sequence"/>
</dbReference>
<feature type="transmembrane region" description="Helical" evidence="9">
    <location>
        <begin position="338"/>
        <end position="359"/>
    </location>
</feature>
<name>T1KJ99_TETUR</name>
<keyword evidence="5 9" id="KW-0812">Transmembrane</keyword>
<keyword evidence="3" id="KW-0813">Transport</keyword>
<dbReference type="KEGG" id="tut:107364463"/>
<feature type="transmembrane region" description="Helical" evidence="9">
    <location>
        <begin position="735"/>
        <end position="753"/>
    </location>
</feature>
<evidence type="ECO:0000313" key="12">
    <source>
        <dbReference type="Proteomes" id="UP000015104"/>
    </source>
</evidence>
<feature type="transmembrane region" description="Helical" evidence="9">
    <location>
        <begin position="574"/>
        <end position="595"/>
    </location>
</feature>
<comment type="similarity">
    <text evidence="2">Belongs to the anion exchanger (TC 2.A.31) family.</text>
</comment>
<gene>
    <name evidence="11" type="primary">107364463</name>
</gene>
<evidence type="ECO:0000256" key="8">
    <source>
        <dbReference type="ARBA" id="ARBA00023136"/>
    </source>
</evidence>
<dbReference type="Pfam" id="PF00955">
    <property type="entry name" value="HCO3_cotransp"/>
    <property type="match status" value="1"/>
</dbReference>
<keyword evidence="12" id="KW-1185">Reference proteome</keyword>
<feature type="transmembrane region" description="Helical" evidence="9">
    <location>
        <begin position="533"/>
        <end position="554"/>
    </location>
</feature>
<evidence type="ECO:0000256" key="5">
    <source>
        <dbReference type="ARBA" id="ARBA00022692"/>
    </source>
</evidence>
<feature type="transmembrane region" description="Helical" evidence="9">
    <location>
        <begin position="708"/>
        <end position="729"/>
    </location>
</feature>
<evidence type="ECO:0000313" key="11">
    <source>
        <dbReference type="EnsemblMetazoa" id="tetur12g04310.1"/>
    </source>
</evidence>
<keyword evidence="4" id="KW-1003">Cell membrane</keyword>
<protein>
    <recommendedName>
        <fullName evidence="10">Bicarbonate transporter-like transmembrane domain-containing protein</fullName>
    </recommendedName>
</protein>
<dbReference type="HOGENOM" id="CLU_002289_6_0_1"/>
<evidence type="ECO:0000259" key="10">
    <source>
        <dbReference type="Pfam" id="PF00955"/>
    </source>
</evidence>
<evidence type="ECO:0000256" key="3">
    <source>
        <dbReference type="ARBA" id="ARBA00022448"/>
    </source>
</evidence>
<sequence>MDFAAPFDREVILVQNKAEKVALKSFKEEIRATIDVERLVTETKVILDVPETSVHRILEVGLLKIFGRAFDVNQFRSVLCISEDVPKLKETFQSLTYDHNGFFAFDQSWICVTGSLPFLSQRLTGIIRLDSPVNFGDNAAEIRFIIMVLVPIKEKGTKNAFETGRTFATLFTSAEFRNNLLQAKKASDFLAVIRRRVDDLLSGGNALDRVYSVEPSLGDKFKFTFCKGIAENIVRRVKYYPSDFVDGLKGPNTFRKTLATILFLYFACILPCVAFGVLVDKTTGGLIDARRAIIGQAIGGLFFALFSGQPLVIIATTAPLCLFTKVVYEIASDFNVDFYSMFACVGLWNSFFVILYALFDVSVVMKWCTRNTEEIFAIFIFFAFSVDALKDVVSNFKEYYPGFGCTKAIFGLVNGTNQIFLSGNSKEINGTIIINSTESYSLIAEAFKFCQPQSCLLFILLMLGTLWLALSLYEFNKTPFLGPTNREILSDYALPIAVVVFSAIGSFLFSAIEIESFKFSDSFTFKMASFDSLTPASIAVAAGLGFALSLLFFMDQNISAALVNTPYNNLKKGSGYHLDLLIVGILNAFTALTGLPWMHGILPHSPLHARSLADIEERVENGCVKQVVVYVRETRITGIIAHILIGLSLYLIPYPLAYIPVPVLDGLFLYCAFASLRGNSFYERFLLLITEQNSYPPNHYIRRSPQKYIHYFTGIQIVQLAVLCFFGFFNSPYVQMAFPVIIALLIPIRHLLVPKIIPRKYLRAIDGYH</sequence>
<feature type="transmembrane region" description="Helical" evidence="9">
    <location>
        <begin position="292"/>
        <end position="318"/>
    </location>
</feature>
<dbReference type="PANTHER" id="PTHR11453">
    <property type="entry name" value="ANION EXCHANGE PROTEIN"/>
    <property type="match status" value="1"/>
</dbReference>
<feature type="transmembrane region" description="Helical" evidence="9">
    <location>
        <begin position="455"/>
        <end position="473"/>
    </location>
</feature>
<dbReference type="Gene3D" id="1.10.287.570">
    <property type="entry name" value="Helical hairpin bin"/>
    <property type="match status" value="1"/>
</dbReference>
<dbReference type="PRINTS" id="PR01231">
    <property type="entry name" value="HCO3TRNSPORT"/>
</dbReference>
<dbReference type="SUPFAM" id="SSF55804">
    <property type="entry name" value="Phoshotransferase/anion transport protein"/>
    <property type="match status" value="1"/>
</dbReference>
<evidence type="ECO:0000256" key="1">
    <source>
        <dbReference type="ARBA" id="ARBA00004651"/>
    </source>
</evidence>
<dbReference type="Gene3D" id="3.40.930.10">
    <property type="entry name" value="Mannitol-specific EII, Chain A"/>
    <property type="match status" value="1"/>
</dbReference>
<evidence type="ECO:0000256" key="7">
    <source>
        <dbReference type="ARBA" id="ARBA00023065"/>
    </source>
</evidence>
<evidence type="ECO:0000256" key="9">
    <source>
        <dbReference type="SAM" id="Phobius"/>
    </source>
</evidence>
<feature type="transmembrane region" description="Helical" evidence="9">
    <location>
        <begin position="639"/>
        <end position="661"/>
    </location>
</feature>
<feature type="domain" description="Bicarbonate transporter-like transmembrane" evidence="10">
    <location>
        <begin position="225"/>
        <end position="767"/>
    </location>
</feature>
<keyword evidence="8 9" id="KW-0472">Membrane</keyword>
<dbReference type="InterPro" id="IPR011531">
    <property type="entry name" value="HCO3_transpt-like_TM_dom"/>
</dbReference>
<proteinExistence type="inferred from homology"/>
<feature type="transmembrane region" description="Helical" evidence="9">
    <location>
        <begin position="493"/>
        <end position="512"/>
    </location>
</feature>
<dbReference type="GO" id="GO:0016323">
    <property type="term" value="C:basolateral plasma membrane"/>
    <property type="evidence" value="ECO:0007669"/>
    <property type="project" value="TreeGrafter"/>
</dbReference>
<reference evidence="12" key="1">
    <citation type="submission" date="2011-08" db="EMBL/GenBank/DDBJ databases">
        <authorList>
            <person name="Rombauts S."/>
        </authorList>
    </citation>
    <scope>NUCLEOTIDE SEQUENCE</scope>
    <source>
        <strain evidence="12">London</strain>
    </source>
</reference>
<reference evidence="11" key="2">
    <citation type="submission" date="2015-06" db="UniProtKB">
        <authorList>
            <consortium name="EnsemblMetazoa"/>
        </authorList>
    </citation>
    <scope>IDENTIFICATION</scope>
</reference>
<dbReference type="OrthoDB" id="1735926at2759"/>
<organism evidence="11 12">
    <name type="scientific">Tetranychus urticae</name>
    <name type="common">Two-spotted spider mite</name>
    <dbReference type="NCBI Taxonomy" id="32264"/>
    <lineage>
        <taxon>Eukaryota</taxon>
        <taxon>Metazoa</taxon>
        <taxon>Ecdysozoa</taxon>
        <taxon>Arthropoda</taxon>
        <taxon>Chelicerata</taxon>
        <taxon>Arachnida</taxon>
        <taxon>Acari</taxon>
        <taxon>Acariformes</taxon>
        <taxon>Trombidiformes</taxon>
        <taxon>Prostigmata</taxon>
        <taxon>Eleutherengona</taxon>
        <taxon>Raphignathae</taxon>
        <taxon>Tetranychoidea</taxon>
        <taxon>Tetranychidae</taxon>
        <taxon>Tetranychus</taxon>
    </lineage>
</organism>
<dbReference type="GO" id="GO:0050801">
    <property type="term" value="P:monoatomic ion homeostasis"/>
    <property type="evidence" value="ECO:0007669"/>
    <property type="project" value="TreeGrafter"/>
</dbReference>
<comment type="subcellular location">
    <subcellularLocation>
        <location evidence="1">Cell membrane</location>
        <topology evidence="1">Multi-pass membrane protein</topology>
    </subcellularLocation>
</comment>
<keyword evidence="6 9" id="KW-1133">Transmembrane helix</keyword>
<dbReference type="InterPro" id="IPR016152">
    <property type="entry name" value="PTrfase/Anion_transptr"/>
</dbReference>
<dbReference type="STRING" id="32264.T1KJ99"/>
<evidence type="ECO:0000256" key="2">
    <source>
        <dbReference type="ARBA" id="ARBA00010993"/>
    </source>
</evidence>
<dbReference type="eggNOG" id="KOG1172">
    <property type="taxonomic scope" value="Eukaryota"/>
</dbReference>
<dbReference type="GO" id="GO:0006820">
    <property type="term" value="P:monoatomic anion transport"/>
    <property type="evidence" value="ECO:0007669"/>
    <property type="project" value="InterPro"/>
</dbReference>
<dbReference type="AlphaFoldDB" id="T1KJ99"/>
<evidence type="ECO:0000256" key="6">
    <source>
        <dbReference type="ARBA" id="ARBA00022989"/>
    </source>
</evidence>
<dbReference type="GO" id="GO:0005452">
    <property type="term" value="F:solute:inorganic anion antiporter activity"/>
    <property type="evidence" value="ECO:0007669"/>
    <property type="project" value="InterPro"/>
</dbReference>
<dbReference type="InterPro" id="IPR003020">
    <property type="entry name" value="HCO3_transpt_euk"/>
</dbReference>
<dbReference type="EnsemblMetazoa" id="tetur12g04310.1">
    <property type="protein sequence ID" value="tetur12g04310.1"/>
    <property type="gene ID" value="tetur12g04310"/>
</dbReference>
<evidence type="ECO:0000256" key="4">
    <source>
        <dbReference type="ARBA" id="ARBA00022475"/>
    </source>
</evidence>
<feature type="transmembrane region" description="Helical" evidence="9">
    <location>
        <begin position="258"/>
        <end position="280"/>
    </location>
</feature>
<dbReference type="PANTHER" id="PTHR11453:SF127">
    <property type="entry name" value="SOLUTE CARRIER FAMILY 4 MEMBER 11"/>
    <property type="match status" value="1"/>
</dbReference>
<feature type="transmembrane region" description="Helical" evidence="9">
    <location>
        <begin position="667"/>
        <end position="687"/>
    </location>
</feature>
<accession>T1KJ99</accession>
<dbReference type="EMBL" id="CAEY01000120">
    <property type="status" value="NOT_ANNOTATED_CDS"/>
    <property type="molecule type" value="Genomic_DNA"/>
</dbReference>
<dbReference type="OMA" id="SLMHTEK"/>
<keyword evidence="7" id="KW-0406">Ion transport</keyword>